<feature type="compositionally biased region" description="Basic and acidic residues" evidence="1">
    <location>
        <begin position="60"/>
        <end position="74"/>
    </location>
</feature>
<proteinExistence type="predicted"/>
<feature type="region of interest" description="Disordered" evidence="1">
    <location>
        <begin position="55"/>
        <end position="84"/>
    </location>
</feature>
<dbReference type="EMBL" id="JWZX01003323">
    <property type="protein sequence ID" value="KOO21922.1"/>
    <property type="molecule type" value="Genomic_DNA"/>
</dbReference>
<evidence type="ECO:0000313" key="3">
    <source>
        <dbReference type="Proteomes" id="UP000037460"/>
    </source>
</evidence>
<dbReference type="Proteomes" id="UP000037460">
    <property type="component" value="Unassembled WGS sequence"/>
</dbReference>
<keyword evidence="3" id="KW-1185">Reference proteome</keyword>
<accession>A0A0M0J6G7</accession>
<name>A0A0M0J6G7_9EUKA</name>
<feature type="region of interest" description="Disordered" evidence="1">
    <location>
        <begin position="280"/>
        <end position="300"/>
    </location>
</feature>
<organism evidence="2 3">
    <name type="scientific">Chrysochromulina tobinii</name>
    <dbReference type="NCBI Taxonomy" id="1460289"/>
    <lineage>
        <taxon>Eukaryota</taxon>
        <taxon>Haptista</taxon>
        <taxon>Haptophyta</taxon>
        <taxon>Prymnesiophyceae</taxon>
        <taxon>Prymnesiales</taxon>
        <taxon>Chrysochromulinaceae</taxon>
        <taxon>Chrysochromulina</taxon>
    </lineage>
</organism>
<protein>
    <submittedName>
        <fullName evidence="2">Uncharacterized protein</fullName>
    </submittedName>
</protein>
<dbReference type="PANTHER" id="PTHR40430:SF1">
    <property type="entry name" value="T. BRUCEI SPP.-SPECIFIC PROTEIN"/>
    <property type="match status" value="1"/>
</dbReference>
<evidence type="ECO:0000313" key="2">
    <source>
        <dbReference type="EMBL" id="KOO21922.1"/>
    </source>
</evidence>
<sequence>MWLQQDAGNSVVLVSPRKKVSPRALPIRGARIPNKNGPLSGRGFTTFAYSIEGQSDPYELSERARRPGSCRDSKPTGMEPLSPRPVFKHAALPQAPGQAGSFQRFRYSIDPFERRDEAKQADAMQGASKTIAGSFLAGGNARNEKRSLSRRQPELREQLKRSLRNDWPSFIGIQLDDRGHLILHFDAERLDGARRADLHTYMNRLLQTHPASIEFALQKDPTRWGVLESALQPRPPADAAAAQSEPRGERLIYTFRPPWVPNDLLLTHRLGPPRPSQLAQLAMASMPQSGQSHSDDSSPR</sequence>
<dbReference type="PANTHER" id="PTHR40430">
    <property type="entry name" value="T. BRUCEI SPP.-SPECIFIC PROTEIN"/>
    <property type="match status" value="1"/>
</dbReference>
<comment type="caution">
    <text evidence="2">The sequence shown here is derived from an EMBL/GenBank/DDBJ whole genome shotgun (WGS) entry which is preliminary data.</text>
</comment>
<reference evidence="3" key="1">
    <citation type="journal article" date="2015" name="PLoS Genet.">
        <title>Genome Sequence and Transcriptome Analyses of Chrysochromulina tobin: Metabolic Tools for Enhanced Algal Fitness in the Prominent Order Prymnesiales (Haptophyceae).</title>
        <authorList>
            <person name="Hovde B.T."/>
            <person name="Deodato C.R."/>
            <person name="Hunsperger H.M."/>
            <person name="Ryken S.A."/>
            <person name="Yost W."/>
            <person name="Jha R.K."/>
            <person name="Patterson J."/>
            <person name="Monnat R.J. Jr."/>
            <person name="Barlow S.B."/>
            <person name="Starkenburg S.R."/>
            <person name="Cattolico R.A."/>
        </authorList>
    </citation>
    <scope>NUCLEOTIDE SEQUENCE</scope>
    <source>
        <strain evidence="3">CCMP291</strain>
    </source>
</reference>
<evidence type="ECO:0000256" key="1">
    <source>
        <dbReference type="SAM" id="MobiDB-lite"/>
    </source>
</evidence>
<gene>
    <name evidence="2" type="ORF">Ctob_001846</name>
</gene>
<dbReference type="AlphaFoldDB" id="A0A0M0J6G7"/>